<comment type="caution">
    <text evidence="2">The sequence shown here is derived from an EMBL/GenBank/DDBJ whole genome shotgun (WGS) entry which is preliminary data.</text>
</comment>
<name>A0A8S0V0R3_OLEEU</name>
<dbReference type="Gramene" id="OE9A109597T1">
    <property type="protein sequence ID" value="OE9A109597C1"/>
    <property type="gene ID" value="OE9A109597"/>
</dbReference>
<feature type="region of interest" description="Disordered" evidence="1">
    <location>
        <begin position="48"/>
        <end position="75"/>
    </location>
</feature>
<dbReference type="Proteomes" id="UP000594638">
    <property type="component" value="Unassembled WGS sequence"/>
</dbReference>
<dbReference type="AlphaFoldDB" id="A0A8S0V0R3"/>
<keyword evidence="3" id="KW-1185">Reference proteome</keyword>
<evidence type="ECO:0000313" key="3">
    <source>
        <dbReference type="Proteomes" id="UP000594638"/>
    </source>
</evidence>
<evidence type="ECO:0000313" key="2">
    <source>
        <dbReference type="EMBL" id="CAA3026918.1"/>
    </source>
</evidence>
<sequence length="152" mass="16867">MEPYQAFKASFHVETHGDIDLGHGLLTTANCDRPHPATVAITTIAPQLYAQPPPPQNQQHPQHNRGTTITVVPPPPISVIITKKNKVHCRRRTTTSVVAERCHLCAATMLDLFRTARCVRHHTESTMLRDSRCNITVNSGTVIIEFSNSQCP</sequence>
<gene>
    <name evidence="2" type="ORF">OLEA9_A109597</name>
</gene>
<accession>A0A8S0V0R3</accession>
<protein>
    <submittedName>
        <fullName evidence="2">Uncharacterized protein</fullName>
    </submittedName>
</protein>
<reference evidence="2 3" key="1">
    <citation type="submission" date="2019-12" db="EMBL/GenBank/DDBJ databases">
        <authorList>
            <person name="Alioto T."/>
            <person name="Alioto T."/>
            <person name="Gomez Garrido J."/>
        </authorList>
    </citation>
    <scope>NUCLEOTIDE SEQUENCE [LARGE SCALE GENOMIC DNA]</scope>
</reference>
<proteinExistence type="predicted"/>
<evidence type="ECO:0000256" key="1">
    <source>
        <dbReference type="SAM" id="MobiDB-lite"/>
    </source>
</evidence>
<organism evidence="2 3">
    <name type="scientific">Olea europaea subsp. europaea</name>
    <dbReference type="NCBI Taxonomy" id="158383"/>
    <lineage>
        <taxon>Eukaryota</taxon>
        <taxon>Viridiplantae</taxon>
        <taxon>Streptophyta</taxon>
        <taxon>Embryophyta</taxon>
        <taxon>Tracheophyta</taxon>
        <taxon>Spermatophyta</taxon>
        <taxon>Magnoliopsida</taxon>
        <taxon>eudicotyledons</taxon>
        <taxon>Gunneridae</taxon>
        <taxon>Pentapetalae</taxon>
        <taxon>asterids</taxon>
        <taxon>lamiids</taxon>
        <taxon>Lamiales</taxon>
        <taxon>Oleaceae</taxon>
        <taxon>Oleeae</taxon>
        <taxon>Olea</taxon>
    </lineage>
</organism>
<dbReference type="EMBL" id="CACTIH010009182">
    <property type="protein sequence ID" value="CAA3026918.1"/>
    <property type="molecule type" value="Genomic_DNA"/>
</dbReference>